<accession>A0ABU9XH21</accession>
<name>A0ABU9XH21_9BACI</name>
<dbReference type="EMBL" id="JBDIML010000003">
    <property type="protein sequence ID" value="MEN2767552.1"/>
    <property type="molecule type" value="Genomic_DNA"/>
</dbReference>
<gene>
    <name evidence="1" type="ORF">ABC228_10165</name>
</gene>
<reference evidence="1 2" key="1">
    <citation type="submission" date="2024-05" db="EMBL/GenBank/DDBJ databases">
        <authorList>
            <person name="Haq I."/>
            <person name="Ullah Z."/>
            <person name="Ahmad R."/>
            <person name="Li M."/>
            <person name="Tong Y."/>
        </authorList>
    </citation>
    <scope>NUCLEOTIDE SEQUENCE [LARGE SCALE GENOMIC DNA]</scope>
    <source>
        <strain evidence="1 2">16A2E</strain>
    </source>
</reference>
<evidence type="ECO:0000313" key="1">
    <source>
        <dbReference type="EMBL" id="MEN2767552.1"/>
    </source>
</evidence>
<proteinExistence type="predicted"/>
<comment type="caution">
    <text evidence="1">The sequence shown here is derived from an EMBL/GenBank/DDBJ whole genome shotgun (WGS) entry which is preliminary data.</text>
</comment>
<evidence type="ECO:0000313" key="2">
    <source>
        <dbReference type="Proteomes" id="UP001444625"/>
    </source>
</evidence>
<organism evidence="1 2">
    <name type="scientific">Ornithinibacillus xuwenensis</name>
    <dbReference type="NCBI Taxonomy" id="3144668"/>
    <lineage>
        <taxon>Bacteria</taxon>
        <taxon>Bacillati</taxon>
        <taxon>Bacillota</taxon>
        <taxon>Bacilli</taxon>
        <taxon>Bacillales</taxon>
        <taxon>Bacillaceae</taxon>
        <taxon>Ornithinibacillus</taxon>
    </lineage>
</organism>
<keyword evidence="2" id="KW-1185">Reference proteome</keyword>
<sequence length="71" mass="8763">MSKSNAQKKREKLVREGRINPEIIRSPYSQLDLRTRKTKTKKDHLYRIKHKNRNPKQWENGSFYFRYRIIS</sequence>
<protein>
    <submittedName>
        <fullName evidence="1">Uncharacterized protein</fullName>
    </submittedName>
</protein>
<dbReference type="Proteomes" id="UP001444625">
    <property type="component" value="Unassembled WGS sequence"/>
</dbReference>